<dbReference type="eggNOG" id="KOG0350">
    <property type="taxonomic scope" value="Eukaryota"/>
</dbReference>
<comment type="domain">
    <text evidence="7">The Q motif is unique to and characteristic of the DEAD box family of RNA helicases and controls ATP binding and hydrolysis.</text>
</comment>
<reference evidence="12" key="1">
    <citation type="journal article" date="2014" name="Microb. Cell Fact.">
        <title>Exploiting Issatchenkia orientalis SD108 for succinic acid production.</title>
        <authorList>
            <person name="Xiao H."/>
            <person name="Shao Z."/>
            <person name="Jiang Y."/>
            <person name="Dole S."/>
            <person name="Zhao H."/>
        </authorList>
    </citation>
    <scope>NUCLEOTIDE SEQUENCE [LARGE SCALE GENOMIC DNA]</scope>
    <source>
        <strain evidence="12">SD108</strain>
    </source>
</reference>
<name>A0A099P808_PICKU</name>
<feature type="domain" description="Helicase C-terminal" evidence="10">
    <location>
        <begin position="470"/>
        <end position="630"/>
    </location>
</feature>
<feature type="domain" description="Helicase ATP-binding" evidence="9">
    <location>
        <begin position="242"/>
        <end position="435"/>
    </location>
</feature>
<feature type="region of interest" description="Disordered" evidence="8">
    <location>
        <begin position="50"/>
        <end position="103"/>
    </location>
</feature>
<comment type="caution">
    <text evidence="11">The sequence shown here is derived from an EMBL/GenBank/DDBJ whole genome shotgun (WGS) entry which is preliminary data.</text>
</comment>
<evidence type="ECO:0000256" key="2">
    <source>
        <dbReference type="ARBA" id="ARBA00022801"/>
    </source>
</evidence>
<evidence type="ECO:0000256" key="4">
    <source>
        <dbReference type="ARBA" id="ARBA00022840"/>
    </source>
</evidence>
<feature type="compositionally biased region" description="Acidic residues" evidence="8">
    <location>
        <begin position="78"/>
        <end position="101"/>
    </location>
</feature>
<dbReference type="Pfam" id="PF00271">
    <property type="entry name" value="Helicase_C"/>
    <property type="match status" value="1"/>
</dbReference>
<dbReference type="GO" id="GO:0003723">
    <property type="term" value="F:RNA binding"/>
    <property type="evidence" value="ECO:0007669"/>
    <property type="project" value="UniProtKB-UniRule"/>
</dbReference>
<dbReference type="PROSITE" id="PS00039">
    <property type="entry name" value="DEAD_ATP_HELICASE"/>
    <property type="match status" value="1"/>
</dbReference>
<gene>
    <name evidence="11" type="ORF">JL09_g492</name>
</gene>
<dbReference type="GO" id="GO:0003724">
    <property type="term" value="F:RNA helicase activity"/>
    <property type="evidence" value="ECO:0007669"/>
    <property type="project" value="UniProtKB-EC"/>
</dbReference>
<dbReference type="SMART" id="SM00487">
    <property type="entry name" value="DEXDc"/>
    <property type="match status" value="1"/>
</dbReference>
<keyword evidence="4 6" id="KW-0067">ATP-binding</keyword>
<evidence type="ECO:0000256" key="7">
    <source>
        <dbReference type="RuleBase" id="RU365068"/>
    </source>
</evidence>
<dbReference type="InterPro" id="IPR014001">
    <property type="entry name" value="Helicase_ATP-bd"/>
</dbReference>
<dbReference type="PANTHER" id="PTHR24031">
    <property type="entry name" value="RNA HELICASE"/>
    <property type="match status" value="1"/>
</dbReference>
<dbReference type="Pfam" id="PF00270">
    <property type="entry name" value="DEAD"/>
    <property type="match status" value="1"/>
</dbReference>
<accession>A0A099P808</accession>
<keyword evidence="2 6" id="KW-0378">Hydrolase</keyword>
<evidence type="ECO:0000256" key="6">
    <source>
        <dbReference type="RuleBase" id="RU000492"/>
    </source>
</evidence>
<dbReference type="GO" id="GO:0016787">
    <property type="term" value="F:hydrolase activity"/>
    <property type="evidence" value="ECO:0007669"/>
    <property type="project" value="UniProtKB-KW"/>
</dbReference>
<proteinExistence type="inferred from homology"/>
<dbReference type="EC" id="3.6.4.13" evidence="7"/>
<keyword evidence="3 6" id="KW-0347">Helicase</keyword>
<evidence type="ECO:0000256" key="3">
    <source>
        <dbReference type="ARBA" id="ARBA00022806"/>
    </source>
</evidence>
<evidence type="ECO:0000313" key="11">
    <source>
        <dbReference type="EMBL" id="KGK40382.1"/>
    </source>
</evidence>
<dbReference type="SUPFAM" id="SSF52540">
    <property type="entry name" value="P-loop containing nucleoside triphosphate hydrolases"/>
    <property type="match status" value="1"/>
</dbReference>
<dbReference type="InterPro" id="IPR027417">
    <property type="entry name" value="P-loop_NTPase"/>
</dbReference>
<dbReference type="Proteomes" id="UP000029867">
    <property type="component" value="Unassembled WGS sequence"/>
</dbReference>
<evidence type="ECO:0000313" key="12">
    <source>
        <dbReference type="Proteomes" id="UP000029867"/>
    </source>
</evidence>
<evidence type="ECO:0000259" key="9">
    <source>
        <dbReference type="PROSITE" id="PS51192"/>
    </source>
</evidence>
<dbReference type="CDD" id="cd17956">
    <property type="entry name" value="DEADc_DDX51"/>
    <property type="match status" value="1"/>
</dbReference>
<dbReference type="InterPro" id="IPR001650">
    <property type="entry name" value="Helicase_C-like"/>
</dbReference>
<protein>
    <recommendedName>
        <fullName evidence="7">ATP-dependent RNA helicase</fullName>
        <ecNumber evidence="7">3.6.4.13</ecNumber>
    </recommendedName>
</protein>
<evidence type="ECO:0000256" key="1">
    <source>
        <dbReference type="ARBA" id="ARBA00022741"/>
    </source>
</evidence>
<dbReference type="InterPro" id="IPR011545">
    <property type="entry name" value="DEAD/DEAH_box_helicase_dom"/>
</dbReference>
<dbReference type="GO" id="GO:0005524">
    <property type="term" value="F:ATP binding"/>
    <property type="evidence" value="ECO:0007669"/>
    <property type="project" value="UniProtKB-UniRule"/>
</dbReference>
<evidence type="ECO:0000256" key="5">
    <source>
        <dbReference type="ARBA" id="ARBA00022884"/>
    </source>
</evidence>
<comment type="catalytic activity">
    <reaction evidence="7">
        <text>ATP + H2O = ADP + phosphate + H(+)</text>
        <dbReference type="Rhea" id="RHEA:13065"/>
        <dbReference type="ChEBI" id="CHEBI:15377"/>
        <dbReference type="ChEBI" id="CHEBI:15378"/>
        <dbReference type="ChEBI" id="CHEBI:30616"/>
        <dbReference type="ChEBI" id="CHEBI:43474"/>
        <dbReference type="ChEBI" id="CHEBI:456216"/>
        <dbReference type="EC" id="3.6.4.13"/>
    </reaction>
</comment>
<dbReference type="HOGENOM" id="CLU_003041_15_2_1"/>
<feature type="region of interest" description="Disordered" evidence="8">
    <location>
        <begin position="1"/>
        <end position="22"/>
    </location>
</feature>
<evidence type="ECO:0000259" key="10">
    <source>
        <dbReference type="PROSITE" id="PS51194"/>
    </source>
</evidence>
<comment type="function">
    <text evidence="7">RNA helicase.</text>
</comment>
<dbReference type="VEuPathDB" id="FungiDB:C5L36_0C02240"/>
<evidence type="ECO:0000256" key="8">
    <source>
        <dbReference type="SAM" id="MobiDB-lite"/>
    </source>
</evidence>
<organism evidence="11 12">
    <name type="scientific">Pichia kudriavzevii</name>
    <name type="common">Yeast</name>
    <name type="synonym">Issatchenkia orientalis</name>
    <dbReference type="NCBI Taxonomy" id="4909"/>
    <lineage>
        <taxon>Eukaryota</taxon>
        <taxon>Fungi</taxon>
        <taxon>Dikarya</taxon>
        <taxon>Ascomycota</taxon>
        <taxon>Saccharomycotina</taxon>
        <taxon>Pichiomycetes</taxon>
        <taxon>Pichiales</taxon>
        <taxon>Pichiaceae</taxon>
        <taxon>Pichia</taxon>
    </lineage>
</organism>
<dbReference type="AlphaFoldDB" id="A0A099P808"/>
<dbReference type="CDD" id="cd18787">
    <property type="entry name" value="SF2_C_DEAD"/>
    <property type="match status" value="1"/>
</dbReference>
<dbReference type="PROSITE" id="PS51192">
    <property type="entry name" value="HELICASE_ATP_BIND_1"/>
    <property type="match status" value="1"/>
</dbReference>
<dbReference type="SMART" id="SM00490">
    <property type="entry name" value="HELICc"/>
    <property type="match status" value="1"/>
</dbReference>
<comment type="similarity">
    <text evidence="6">Belongs to the DEAD box helicase family.</text>
</comment>
<dbReference type="EMBL" id="JQFK01000002">
    <property type="protein sequence ID" value="KGK40382.1"/>
    <property type="molecule type" value="Genomic_DNA"/>
</dbReference>
<keyword evidence="5 7" id="KW-0694">RNA-binding</keyword>
<sequence>MFSKRYDPNTKPGTSGELSGRRSELLKKIKARKLQGSAIAEIQPDVEMRDSVAHVEDSMDVSEDEKVLKRKRESMGSEFEEESESEDESEPELNAEISQDETVDKVAEGDVMERDDIQIDTPHASIISRFQQVMNKQPSLAVEEEVDEKDEPIEYKDVAPLPQPKLPRDKQLYSQLHKNKSLDWLTKPAFYDSSLSKPFKDFDPALMDIILRNLYNEFKIENAFSVQVTLIEELLKDIKRGRLDPTPRGDYLINAATGSGKTLSYLIPIVQYIMGYTQKLRIKDSGIQAILIVPTKPLVQQVYSDALKLTKGTDINVMALKSGGDLSIQGEKLRIESNLTDILITTPGRLVEHLEVISMKSLRFLVVDEADRLLNQNFQDWCDLVMNKIERISNVENEGLDVTFKLRCIKIVLSATLTTNSEKLTHLRLFKPRLVIVNSTNNNELYQLPRTLNEKLLNVSEKLSYFKPLILLRLFEWIDKEKFRYDNFGLIFTKSNESTIRLSKLLNLLVMKLRLKLRIGNINSMMDNLERMKILKNFDENGGILICTDLLSRGINLTSIKFVINYDLPGSTKEYIHRIGRTARAGNLGNAITMCFGEGEFKWFKRIVYSGQQINRNGKPITDIKFNKEHDEELWGKDEVDEFVLTIGEMDKQIYQECLRDL</sequence>
<dbReference type="InterPro" id="IPR000629">
    <property type="entry name" value="RNA-helicase_DEAD-box_CS"/>
</dbReference>
<dbReference type="PROSITE" id="PS51194">
    <property type="entry name" value="HELICASE_CTER"/>
    <property type="match status" value="1"/>
</dbReference>
<dbReference type="Gene3D" id="3.40.50.300">
    <property type="entry name" value="P-loop containing nucleotide triphosphate hydrolases"/>
    <property type="match status" value="2"/>
</dbReference>
<keyword evidence="1 6" id="KW-0547">Nucleotide-binding</keyword>